<dbReference type="OrthoDB" id="5843094at2759"/>
<dbReference type="WBParaSite" id="HCON_00029250-00001">
    <property type="protein sequence ID" value="HCON_00029250-00001"/>
    <property type="gene ID" value="HCON_00029250"/>
</dbReference>
<dbReference type="Proteomes" id="UP000025227">
    <property type="component" value="Unplaced"/>
</dbReference>
<dbReference type="OMA" id="YAHDNDS"/>
<organism evidence="1 2">
    <name type="scientific">Haemonchus contortus</name>
    <name type="common">Barber pole worm</name>
    <dbReference type="NCBI Taxonomy" id="6289"/>
    <lineage>
        <taxon>Eukaryota</taxon>
        <taxon>Metazoa</taxon>
        <taxon>Ecdysozoa</taxon>
        <taxon>Nematoda</taxon>
        <taxon>Chromadorea</taxon>
        <taxon>Rhabditida</taxon>
        <taxon>Rhabditina</taxon>
        <taxon>Rhabditomorpha</taxon>
        <taxon>Strongyloidea</taxon>
        <taxon>Trichostrongylidae</taxon>
        <taxon>Haemonchus</taxon>
    </lineage>
</organism>
<name>A0A7I4XZX3_HAECO</name>
<accession>A0A7I4XZX3</accession>
<evidence type="ECO:0000313" key="2">
    <source>
        <dbReference type="WBParaSite" id="HCON_00029250-00001"/>
    </source>
</evidence>
<protein>
    <submittedName>
        <fullName evidence="2">F-box domain-containing protein</fullName>
    </submittedName>
</protein>
<proteinExistence type="predicted"/>
<keyword evidence="1" id="KW-1185">Reference proteome</keyword>
<dbReference type="AlphaFoldDB" id="A0A7I4XZX3"/>
<sequence length="356" mass="40612">MSLGYLGLLPPELIREICYNLSLSDIVNLQNSHPCLEVLIDNVFFVDLKQMEVNWETDDIVFTLFSPSTSTAFSTTTAYENWEDILYKSKRISKLSIKKNEDVKDFTVLDVIERAEYPLADVELLLRPNQPTTSDEDASTTSDTTPTAVLARRFFRNQVYRRLTSFMSICGCSLNRFRLETDPSNSIEYLRKGSNVHLIYAHDNDSLLQQQLIIPIFYAINASGAPPSTVTLRIGWREKPVIALQTAFHVALPRNHRSQLQVLKLDFGFNVSTLSHEEIQHILAQYAPYLYDTRRLQHLVLDLSYSTLHASELETLYSIISNELPGTHRISVYTSESLLKADFVAKQKHTNRVACS</sequence>
<evidence type="ECO:0000313" key="1">
    <source>
        <dbReference type="Proteomes" id="UP000025227"/>
    </source>
</evidence>
<reference evidence="2" key="1">
    <citation type="submission" date="2020-12" db="UniProtKB">
        <authorList>
            <consortium name="WormBaseParasite"/>
        </authorList>
    </citation>
    <scope>IDENTIFICATION</scope>
    <source>
        <strain evidence="2">MHco3</strain>
    </source>
</reference>